<dbReference type="EMBL" id="CAJVQC010007538">
    <property type="protein sequence ID" value="CAG8580687.1"/>
    <property type="molecule type" value="Genomic_DNA"/>
</dbReference>
<feature type="non-terminal residue" evidence="1">
    <location>
        <position position="1"/>
    </location>
</feature>
<evidence type="ECO:0000313" key="2">
    <source>
        <dbReference type="Proteomes" id="UP000789920"/>
    </source>
</evidence>
<proteinExistence type="predicted"/>
<keyword evidence="2" id="KW-1185">Reference proteome</keyword>
<comment type="caution">
    <text evidence="1">The sequence shown here is derived from an EMBL/GenBank/DDBJ whole genome shotgun (WGS) entry which is preliminary data.</text>
</comment>
<sequence length="148" mass="17091">EALNLLSQDIYDLVFLDIDMPELSAIPIFAYTTNEWEEEFLNAGMNGYIQKPTSSDKVKAIVKTLKALYNVEHPNVIKFYGTSKHPRMKNFIIVLQFADTGNLRDYLQSKQQNGVFKNSWNEIIRIAKEIGLGLKHLHEKKIIHENLI</sequence>
<gene>
    <name evidence="1" type="ORF">RPERSI_LOCUS5133</name>
</gene>
<evidence type="ECO:0000313" key="1">
    <source>
        <dbReference type="EMBL" id="CAG8580687.1"/>
    </source>
</evidence>
<reference evidence="1" key="1">
    <citation type="submission" date="2021-06" db="EMBL/GenBank/DDBJ databases">
        <authorList>
            <person name="Kallberg Y."/>
            <person name="Tangrot J."/>
            <person name="Rosling A."/>
        </authorList>
    </citation>
    <scope>NUCLEOTIDE SEQUENCE</scope>
    <source>
        <strain evidence="1">MA461A</strain>
    </source>
</reference>
<protein>
    <submittedName>
        <fullName evidence="1">34730_t:CDS:1</fullName>
    </submittedName>
</protein>
<dbReference type="Proteomes" id="UP000789920">
    <property type="component" value="Unassembled WGS sequence"/>
</dbReference>
<accession>A0ACA9MB98</accession>
<name>A0ACA9MB98_9GLOM</name>
<organism evidence="1 2">
    <name type="scientific">Racocetra persica</name>
    <dbReference type="NCBI Taxonomy" id="160502"/>
    <lineage>
        <taxon>Eukaryota</taxon>
        <taxon>Fungi</taxon>
        <taxon>Fungi incertae sedis</taxon>
        <taxon>Mucoromycota</taxon>
        <taxon>Glomeromycotina</taxon>
        <taxon>Glomeromycetes</taxon>
        <taxon>Diversisporales</taxon>
        <taxon>Gigasporaceae</taxon>
        <taxon>Racocetra</taxon>
    </lineage>
</organism>